<dbReference type="PIRSF" id="PIRSF038991">
    <property type="entry name" value="Protein_AbrB"/>
    <property type="match status" value="1"/>
</dbReference>
<sequence length="378" mass="37955">MLKVAGGTPRAADAGARGRSLFAIELLIAGISGGALFAVTGQEVIWLLGGVFGGWLACRIALARGRPAAPSPGARKSGQVLVGAAIGPSIASQTLHISAGQLVLLGTAVLAVLLCSILVARVYYAASPVDGVTAGMATLPGGIGIMPAVAAEYGKPVGLVAIVQSFRMTLVVALVLVAHEIWSTSDSSTTGERAGNALLPAGLPGWGYVAGLLLGAVCAAWLAGKLRIPVPTLLGPLLFGCGLALGLRALGVDADLLTAPFLQEIIGQGLLGLTVGEYLAQRYWGSAAALSGGIVGVLASCALAIGIALGLAAIGPWPFLTTLLMVAPGGAPEMAMIAAATGGELALVLAAQTGRQVLVNLLIPLWINVFNRFDQGRN</sequence>
<dbReference type="Proteomes" id="UP000294911">
    <property type="component" value="Unassembled WGS sequence"/>
</dbReference>
<dbReference type="PANTHER" id="PTHR38457">
    <property type="entry name" value="REGULATOR ABRB-RELATED"/>
    <property type="match status" value="1"/>
</dbReference>
<keyword evidence="1" id="KW-1133">Transmembrane helix</keyword>
<dbReference type="GO" id="GO:0016020">
    <property type="term" value="C:membrane"/>
    <property type="evidence" value="ECO:0007669"/>
    <property type="project" value="InterPro"/>
</dbReference>
<accession>A0A4R2R2V5</accession>
<keyword evidence="1" id="KW-0472">Membrane</keyword>
<dbReference type="EMBL" id="SLXQ01000001">
    <property type="protein sequence ID" value="TCP57102.1"/>
    <property type="molecule type" value="Genomic_DNA"/>
</dbReference>
<feature type="transmembrane region" description="Helical" evidence="1">
    <location>
        <begin position="334"/>
        <end position="351"/>
    </location>
</feature>
<name>A0A4R2R2V5_9PSEU</name>
<dbReference type="OrthoDB" id="8527964at2"/>
<keyword evidence="3" id="KW-1185">Reference proteome</keyword>
<feature type="transmembrane region" description="Helical" evidence="1">
    <location>
        <begin position="261"/>
        <end position="280"/>
    </location>
</feature>
<feature type="transmembrane region" description="Helical" evidence="1">
    <location>
        <begin position="230"/>
        <end position="249"/>
    </location>
</feature>
<organism evidence="2 3">
    <name type="scientific">Tamaricihabitans halophyticus</name>
    <dbReference type="NCBI Taxonomy" id="1262583"/>
    <lineage>
        <taxon>Bacteria</taxon>
        <taxon>Bacillati</taxon>
        <taxon>Actinomycetota</taxon>
        <taxon>Actinomycetes</taxon>
        <taxon>Pseudonocardiales</taxon>
        <taxon>Pseudonocardiaceae</taxon>
        <taxon>Tamaricihabitans</taxon>
    </lineage>
</organism>
<dbReference type="GO" id="GO:0010468">
    <property type="term" value="P:regulation of gene expression"/>
    <property type="evidence" value="ECO:0007669"/>
    <property type="project" value="InterPro"/>
</dbReference>
<keyword evidence="1" id="KW-0812">Transmembrane</keyword>
<dbReference type="InterPro" id="IPR007820">
    <property type="entry name" value="AbrB_fam"/>
</dbReference>
<feature type="transmembrane region" description="Helical" evidence="1">
    <location>
        <begin position="102"/>
        <end position="126"/>
    </location>
</feature>
<feature type="transmembrane region" description="Helical" evidence="1">
    <location>
        <begin position="287"/>
        <end position="314"/>
    </location>
</feature>
<feature type="transmembrane region" description="Helical" evidence="1">
    <location>
        <begin position="132"/>
        <end position="150"/>
    </location>
</feature>
<dbReference type="PANTHER" id="PTHR38457:SF1">
    <property type="entry name" value="REGULATOR ABRB-RELATED"/>
    <property type="match status" value="1"/>
</dbReference>
<dbReference type="RefSeq" id="WP_132875620.1">
    <property type="nucleotide sequence ID" value="NZ_SLXQ01000001.1"/>
</dbReference>
<evidence type="ECO:0000256" key="1">
    <source>
        <dbReference type="SAM" id="Phobius"/>
    </source>
</evidence>
<evidence type="ECO:0000313" key="2">
    <source>
        <dbReference type="EMBL" id="TCP57102.1"/>
    </source>
</evidence>
<dbReference type="AlphaFoldDB" id="A0A4R2R2V5"/>
<proteinExistence type="predicted"/>
<dbReference type="Pfam" id="PF05145">
    <property type="entry name" value="AbrB"/>
    <property type="match status" value="1"/>
</dbReference>
<feature type="transmembrane region" description="Helical" evidence="1">
    <location>
        <begin position="157"/>
        <end position="178"/>
    </location>
</feature>
<evidence type="ECO:0000313" key="3">
    <source>
        <dbReference type="Proteomes" id="UP000294911"/>
    </source>
</evidence>
<reference evidence="2 3" key="1">
    <citation type="submission" date="2019-03" db="EMBL/GenBank/DDBJ databases">
        <title>Genomic Encyclopedia of Type Strains, Phase IV (KMG-IV): sequencing the most valuable type-strain genomes for metagenomic binning, comparative biology and taxonomic classification.</title>
        <authorList>
            <person name="Goeker M."/>
        </authorList>
    </citation>
    <scope>NUCLEOTIDE SEQUENCE [LARGE SCALE GENOMIC DNA]</scope>
    <source>
        <strain evidence="2 3">DSM 45765</strain>
    </source>
</reference>
<comment type="caution">
    <text evidence="2">The sequence shown here is derived from an EMBL/GenBank/DDBJ whole genome shotgun (WGS) entry which is preliminary data.</text>
</comment>
<protein>
    <recommendedName>
        <fullName evidence="4">AbrB family transcriptional regulator</fullName>
    </recommendedName>
</protein>
<gene>
    <name evidence="2" type="ORF">EV191_1011054</name>
</gene>
<feature type="transmembrane region" description="Helical" evidence="1">
    <location>
        <begin position="21"/>
        <end position="39"/>
    </location>
</feature>
<evidence type="ECO:0008006" key="4">
    <source>
        <dbReference type="Google" id="ProtNLM"/>
    </source>
</evidence>
<feature type="transmembrane region" description="Helical" evidence="1">
    <location>
        <begin position="205"/>
        <end position="223"/>
    </location>
</feature>
<feature type="transmembrane region" description="Helical" evidence="1">
    <location>
        <begin position="45"/>
        <end position="62"/>
    </location>
</feature>